<name>A0ABN7S8M4_OIKDI</name>
<sequence>MGRRRSRRKPPPKTKLVEPLPQNFPCPFCNHEKSCEVKMDRARSVGAIKCNVCMEEFQTTINYLSEAVDVYSDWVDACEKENACFG</sequence>
<dbReference type="SUPFAM" id="SSF57783">
    <property type="entry name" value="Zinc beta-ribbon"/>
    <property type="match status" value="1"/>
</dbReference>
<comment type="similarity">
    <text evidence="2">Belongs to the ELOF1 family.</text>
</comment>
<gene>
    <name evidence="6" type="ORF">OKIOD_LOCUS5580</name>
</gene>
<accession>A0ABN7S8M4</accession>
<organism evidence="6 7">
    <name type="scientific">Oikopleura dioica</name>
    <name type="common">Tunicate</name>
    <dbReference type="NCBI Taxonomy" id="34765"/>
    <lineage>
        <taxon>Eukaryota</taxon>
        <taxon>Metazoa</taxon>
        <taxon>Chordata</taxon>
        <taxon>Tunicata</taxon>
        <taxon>Appendicularia</taxon>
        <taxon>Copelata</taxon>
        <taxon>Oikopleuridae</taxon>
        <taxon>Oikopleura</taxon>
    </lineage>
</organism>
<protein>
    <recommendedName>
        <fullName evidence="3">Transcription elongation factor 1 homolog</fullName>
    </recommendedName>
</protein>
<evidence type="ECO:0000256" key="1">
    <source>
        <dbReference type="ARBA" id="ARBA00004123"/>
    </source>
</evidence>
<evidence type="ECO:0000256" key="4">
    <source>
        <dbReference type="ARBA" id="ARBA00022833"/>
    </source>
</evidence>
<evidence type="ECO:0000256" key="3">
    <source>
        <dbReference type="ARBA" id="ARBA00014973"/>
    </source>
</evidence>
<keyword evidence="7" id="KW-1185">Reference proteome</keyword>
<dbReference type="InterPro" id="IPR038567">
    <property type="entry name" value="T_Elf1_sf"/>
</dbReference>
<keyword evidence="5" id="KW-0539">Nucleus</keyword>
<dbReference type="Pfam" id="PF05129">
    <property type="entry name" value="Zn_ribbon_Elf1"/>
    <property type="match status" value="1"/>
</dbReference>
<dbReference type="PANTHER" id="PTHR20934:SF0">
    <property type="entry name" value="TRANSCRIPTION ELONGATION FACTOR 1 HOMOLOG"/>
    <property type="match status" value="1"/>
</dbReference>
<dbReference type="EMBL" id="OU015569">
    <property type="protein sequence ID" value="CAG5095079.1"/>
    <property type="molecule type" value="Genomic_DNA"/>
</dbReference>
<reference evidence="6 7" key="1">
    <citation type="submission" date="2021-04" db="EMBL/GenBank/DDBJ databases">
        <authorList>
            <person name="Bliznina A."/>
        </authorList>
    </citation>
    <scope>NUCLEOTIDE SEQUENCE [LARGE SCALE GENOMIC DNA]</scope>
</reference>
<dbReference type="Gene3D" id="2.20.25.190">
    <property type="match status" value="1"/>
</dbReference>
<proteinExistence type="inferred from homology"/>
<dbReference type="Proteomes" id="UP001158576">
    <property type="component" value="Chromosome XSR"/>
</dbReference>
<dbReference type="PANTHER" id="PTHR20934">
    <property type="entry name" value="TRANSCRIPTION ELONGATION FACTOR 1 HOMOLOG"/>
    <property type="match status" value="1"/>
</dbReference>
<evidence type="ECO:0000313" key="7">
    <source>
        <dbReference type="Proteomes" id="UP001158576"/>
    </source>
</evidence>
<evidence type="ECO:0000313" key="6">
    <source>
        <dbReference type="EMBL" id="CAG5095079.1"/>
    </source>
</evidence>
<evidence type="ECO:0000256" key="2">
    <source>
        <dbReference type="ARBA" id="ARBA00009730"/>
    </source>
</evidence>
<evidence type="ECO:0000256" key="5">
    <source>
        <dbReference type="ARBA" id="ARBA00023242"/>
    </source>
</evidence>
<dbReference type="InterPro" id="IPR007808">
    <property type="entry name" value="Elf1"/>
</dbReference>
<keyword evidence="4" id="KW-0862">Zinc</keyword>
<comment type="subcellular location">
    <subcellularLocation>
        <location evidence="1">Nucleus</location>
    </subcellularLocation>
</comment>